<feature type="chain" id="PRO_5022662675" description="Lipoprotein" evidence="2">
    <location>
        <begin position="29"/>
        <end position="298"/>
    </location>
</feature>
<protein>
    <recommendedName>
        <fullName evidence="5">Lipoprotein</fullName>
    </recommendedName>
</protein>
<feature type="signal peptide" evidence="2">
    <location>
        <begin position="1"/>
        <end position="28"/>
    </location>
</feature>
<evidence type="ECO:0000313" key="3">
    <source>
        <dbReference type="EMBL" id="KAA0925618.1"/>
    </source>
</evidence>
<evidence type="ECO:0008006" key="5">
    <source>
        <dbReference type="Google" id="ProtNLM"/>
    </source>
</evidence>
<proteinExistence type="predicted"/>
<dbReference type="Proteomes" id="UP000324965">
    <property type="component" value="Unassembled WGS sequence"/>
</dbReference>
<evidence type="ECO:0000313" key="4">
    <source>
        <dbReference type="Proteomes" id="UP000324965"/>
    </source>
</evidence>
<keyword evidence="2" id="KW-0732">Signal</keyword>
<keyword evidence="4" id="KW-1185">Reference proteome</keyword>
<sequence length="298" mass="31663">MLRPAVRLRFGVRGLVAAAAITLLSACAAGPGQPEAGGPSSAPAPVAPARLTHALPDDPARMFLPATGAETRWTQGLDVFARQVSQAAASACARERGFGLPEQPRPAYIRFSELPDLDFLTRHGFARSAEVPVPAAAPGADRSGNPGSPEAVRGCHAVGKAAADTLRDAYAPLQGRWFHQLAALRRAPAVTRALSALPDCFAEHGVRARDEDGFFAAVDTALSSAPSADLLRVDRELGRTYAACMRPVEAVREPARLRLRSRFLVDHADEIGEVRRTLVPSLRRAADKHGVRLAFPAP</sequence>
<dbReference type="AlphaFoldDB" id="A0A5B0A6N2"/>
<feature type="region of interest" description="Disordered" evidence="1">
    <location>
        <begin position="133"/>
        <end position="153"/>
    </location>
</feature>
<organism evidence="3 4">
    <name type="scientific">Streptomyces apricus</name>
    <dbReference type="NCBI Taxonomy" id="1828112"/>
    <lineage>
        <taxon>Bacteria</taxon>
        <taxon>Bacillati</taxon>
        <taxon>Actinomycetota</taxon>
        <taxon>Actinomycetes</taxon>
        <taxon>Kitasatosporales</taxon>
        <taxon>Streptomycetaceae</taxon>
        <taxon>Streptomyces</taxon>
    </lineage>
</organism>
<dbReference type="EMBL" id="VDFC01000061">
    <property type="protein sequence ID" value="KAA0925618.1"/>
    <property type="molecule type" value="Genomic_DNA"/>
</dbReference>
<comment type="caution">
    <text evidence="3">The sequence shown here is derived from an EMBL/GenBank/DDBJ whole genome shotgun (WGS) entry which is preliminary data.</text>
</comment>
<dbReference type="OrthoDB" id="4230911at2"/>
<dbReference type="RefSeq" id="WP_149515021.1">
    <property type="nucleotide sequence ID" value="NZ_VDFC01000061.1"/>
</dbReference>
<name>A0A5B0A6N2_9ACTN</name>
<reference evidence="3 4" key="1">
    <citation type="submission" date="2019-05" db="EMBL/GenBank/DDBJ databases">
        <authorList>
            <person name="Hariharan J."/>
            <person name="Choudoir M.J."/>
            <person name="Diebold P."/>
            <person name="Panke-Buisse K."/>
            <person name="Buckley D.H."/>
        </authorList>
    </citation>
    <scope>NUCLEOTIDE SEQUENCE [LARGE SCALE GENOMIC DNA]</scope>
    <source>
        <strain evidence="3 4">SUN51</strain>
    </source>
</reference>
<accession>A0A5B0A6N2</accession>
<evidence type="ECO:0000256" key="1">
    <source>
        <dbReference type="SAM" id="MobiDB-lite"/>
    </source>
</evidence>
<evidence type="ECO:0000256" key="2">
    <source>
        <dbReference type="SAM" id="SignalP"/>
    </source>
</evidence>
<gene>
    <name evidence="3" type="ORF">FGF04_32770</name>
</gene>
<dbReference type="PROSITE" id="PS51257">
    <property type="entry name" value="PROKAR_LIPOPROTEIN"/>
    <property type="match status" value="1"/>
</dbReference>